<dbReference type="InterPro" id="IPR003439">
    <property type="entry name" value="ABC_transporter-like_ATP-bd"/>
</dbReference>
<dbReference type="PANTHER" id="PTHR43394">
    <property type="entry name" value="ATP-DEPENDENT PERMEASE MDL1, MITOCHONDRIAL"/>
    <property type="match status" value="1"/>
</dbReference>
<protein>
    <submittedName>
        <fullName evidence="2">ABC transporter family protein</fullName>
    </submittedName>
</protein>
<evidence type="ECO:0000313" key="2">
    <source>
        <dbReference type="EMBL" id="KEQ32396.1"/>
    </source>
</evidence>
<dbReference type="GO" id="GO:0090374">
    <property type="term" value="P:oligopeptide export from mitochondrion"/>
    <property type="evidence" value="ECO:0007669"/>
    <property type="project" value="TreeGrafter"/>
</dbReference>
<dbReference type="GO" id="GO:0015421">
    <property type="term" value="F:ABC-type oligopeptide transporter activity"/>
    <property type="evidence" value="ECO:0007669"/>
    <property type="project" value="TreeGrafter"/>
</dbReference>
<dbReference type="Pfam" id="PF00005">
    <property type="entry name" value="ABC_tran"/>
    <property type="match status" value="1"/>
</dbReference>
<evidence type="ECO:0000259" key="1">
    <source>
        <dbReference type="Pfam" id="PF00005"/>
    </source>
</evidence>
<dbReference type="AlphaFoldDB" id="A0A081PNX3"/>
<dbReference type="InterPro" id="IPR039421">
    <property type="entry name" value="Type_1_exporter"/>
</dbReference>
<dbReference type="GO" id="GO:0016887">
    <property type="term" value="F:ATP hydrolysis activity"/>
    <property type="evidence" value="ECO:0007669"/>
    <property type="project" value="InterPro"/>
</dbReference>
<feature type="domain" description="ABC transporter" evidence="1">
    <location>
        <begin position="20"/>
        <end position="75"/>
    </location>
</feature>
<comment type="caution">
    <text evidence="2">The sequence shown here is derived from an EMBL/GenBank/DDBJ whole genome shotgun (WGS) entry which is preliminary data.</text>
</comment>
<dbReference type="Proteomes" id="UP000028093">
    <property type="component" value="Unassembled WGS sequence"/>
</dbReference>
<dbReference type="EMBL" id="JPFT01000006">
    <property type="protein sequence ID" value="KEQ32396.1"/>
    <property type="molecule type" value="Genomic_DNA"/>
</dbReference>
<organism evidence="2 3">
    <name type="scientific">Streptococcus mitis</name>
    <dbReference type="NCBI Taxonomy" id="28037"/>
    <lineage>
        <taxon>Bacteria</taxon>
        <taxon>Bacillati</taxon>
        <taxon>Bacillota</taxon>
        <taxon>Bacilli</taxon>
        <taxon>Lactobacillales</taxon>
        <taxon>Streptococcaceae</taxon>
        <taxon>Streptococcus</taxon>
        <taxon>Streptococcus mitis group</taxon>
    </lineage>
</organism>
<accession>A0A081PNX3</accession>
<dbReference type="SUPFAM" id="SSF52540">
    <property type="entry name" value="P-loop containing nucleoside triphosphate hydrolases"/>
    <property type="match status" value="1"/>
</dbReference>
<sequence length="132" mass="14992">MVEEKLKSRKDKYRPFFFAIKEANVDNFIRTLPGGYNIEMNQESRNISLGHKQLLSIALAILANPKILILNEATSSVDTHLELLIQKAMKRLMKGRNSFVIARCLSTIQEADKILVLKDGQIIEQGNHESLL</sequence>
<reference evidence="2 3" key="1">
    <citation type="submission" date="2014-05" db="EMBL/GenBank/DDBJ databases">
        <authorList>
            <person name="Daugherty S.C."/>
            <person name="Tallon L.J."/>
            <person name="Sadzewicz L."/>
            <person name="Kilian M."/>
            <person name="Tettelin H."/>
        </authorList>
    </citation>
    <scope>NUCLEOTIDE SEQUENCE [LARGE SCALE GENOMIC DNA]</scope>
    <source>
        <strain evidence="2 3">SK1126</strain>
    </source>
</reference>
<gene>
    <name evidence="2" type="ORF">SK1126_1356</name>
</gene>
<proteinExistence type="predicted"/>
<dbReference type="Gene3D" id="3.40.50.300">
    <property type="entry name" value="P-loop containing nucleotide triphosphate hydrolases"/>
    <property type="match status" value="1"/>
</dbReference>
<name>A0A081PNX3_STRMT</name>
<dbReference type="PATRIC" id="fig|28037.99.peg.1275"/>
<dbReference type="InterPro" id="IPR027417">
    <property type="entry name" value="P-loop_NTPase"/>
</dbReference>
<dbReference type="GO" id="GO:0005524">
    <property type="term" value="F:ATP binding"/>
    <property type="evidence" value="ECO:0007669"/>
    <property type="project" value="InterPro"/>
</dbReference>
<dbReference type="PANTHER" id="PTHR43394:SF1">
    <property type="entry name" value="ATP-BINDING CASSETTE SUB-FAMILY B MEMBER 10, MITOCHONDRIAL"/>
    <property type="match status" value="1"/>
</dbReference>
<evidence type="ECO:0000313" key="3">
    <source>
        <dbReference type="Proteomes" id="UP000028093"/>
    </source>
</evidence>